<dbReference type="SUPFAM" id="SSF143503">
    <property type="entry name" value="PUG domain-like"/>
    <property type="match status" value="1"/>
</dbReference>
<feature type="domain" description="UBZ4-type" evidence="7">
    <location>
        <begin position="101"/>
        <end position="125"/>
    </location>
</feature>
<dbReference type="Pfam" id="PF09409">
    <property type="entry name" value="PUB"/>
    <property type="match status" value="1"/>
</dbReference>
<feature type="compositionally biased region" description="Low complexity" evidence="6">
    <location>
        <begin position="33"/>
        <end position="49"/>
    </location>
</feature>
<evidence type="ECO:0000256" key="1">
    <source>
        <dbReference type="ARBA" id="ARBA00022723"/>
    </source>
</evidence>
<dbReference type="GO" id="GO:0003677">
    <property type="term" value="F:DNA binding"/>
    <property type="evidence" value="ECO:0007669"/>
    <property type="project" value="InterPro"/>
</dbReference>
<dbReference type="SUPFAM" id="SSF54236">
    <property type="entry name" value="Ubiquitin-like"/>
    <property type="match status" value="1"/>
</dbReference>
<protein>
    <submittedName>
        <fullName evidence="8">UBX domain-containing protein</fullName>
    </submittedName>
</protein>
<feature type="region of interest" description="Disordered" evidence="6">
    <location>
        <begin position="1"/>
        <end position="103"/>
    </location>
</feature>
<keyword evidence="3" id="KW-0863">Zinc-finger</keyword>
<organism evidence="8 9">
    <name type="scientific">Carex littledalei</name>
    <dbReference type="NCBI Taxonomy" id="544730"/>
    <lineage>
        <taxon>Eukaryota</taxon>
        <taxon>Viridiplantae</taxon>
        <taxon>Streptophyta</taxon>
        <taxon>Embryophyta</taxon>
        <taxon>Tracheophyta</taxon>
        <taxon>Spermatophyta</taxon>
        <taxon>Magnoliopsida</taxon>
        <taxon>Liliopsida</taxon>
        <taxon>Poales</taxon>
        <taxon>Cyperaceae</taxon>
        <taxon>Cyperoideae</taxon>
        <taxon>Cariceae</taxon>
        <taxon>Carex</taxon>
        <taxon>Carex subgen. Euthyceras</taxon>
    </lineage>
</organism>
<feature type="compositionally biased region" description="Polar residues" evidence="6">
    <location>
        <begin position="117"/>
        <end position="131"/>
    </location>
</feature>
<dbReference type="SMART" id="SM00580">
    <property type="entry name" value="PUG"/>
    <property type="match status" value="1"/>
</dbReference>
<evidence type="ECO:0000256" key="2">
    <source>
        <dbReference type="ARBA" id="ARBA00022763"/>
    </source>
</evidence>
<dbReference type="CDD" id="cd09212">
    <property type="entry name" value="PUB"/>
    <property type="match status" value="1"/>
</dbReference>
<keyword evidence="2" id="KW-0227">DNA damage</keyword>
<comment type="caution">
    <text evidence="8">The sequence shown here is derived from an EMBL/GenBank/DDBJ whole genome shotgun (WGS) entry which is preliminary data.</text>
</comment>
<feature type="compositionally biased region" description="Low complexity" evidence="6">
    <location>
        <begin position="86"/>
        <end position="101"/>
    </location>
</feature>
<name>A0A833QRN7_9POAL</name>
<sequence>MDEVKDKMKGLIKKVNNPFSSSTPFRGQGRVLGSGTSSSTPSNSTLLNPRAPPVRPNAKPVPESKPIAKSTADPNPTQFSPYDPLITSSSSTSTSISSSSSLQCPVCARTFPTESEVSSHLDSCLTPQPESTEPKKSAPHKVEEFLSGNPTENSIEVMKKLLSNVVREPSSEKFRKIRMGNPKIRDAISEVKGGVEVLESVGFTIRDEDGELWATMEVPSEDRINSIKETVELLERGQSGVSLNFSIRKSVQDEDLKEELSMSASVESSISAVPAKIDRQVRVFFCTSEMAAARIELPESFYNRSAEEVRREAEMRRKKLADSQLLIPKSYKEKQALALKKRYKRTLIRIQFPDGFVSCALKEPGLEFELLRPALPKLKLVPHFPKPGGKSKTLEEEDLVPSALLKFKPLETDSIFFTGLTDGLLESSEPL</sequence>
<dbReference type="GO" id="GO:0008270">
    <property type="term" value="F:zinc ion binding"/>
    <property type="evidence" value="ECO:0007669"/>
    <property type="project" value="UniProtKB-KW"/>
</dbReference>
<dbReference type="SMART" id="SM00734">
    <property type="entry name" value="ZnF_Rad18"/>
    <property type="match status" value="1"/>
</dbReference>
<dbReference type="InterPro" id="IPR006642">
    <property type="entry name" value="Rad18_UBZ4"/>
</dbReference>
<dbReference type="AlphaFoldDB" id="A0A833QRN7"/>
<dbReference type="GO" id="GO:0050832">
    <property type="term" value="P:defense response to fungus"/>
    <property type="evidence" value="ECO:0007669"/>
    <property type="project" value="TreeGrafter"/>
</dbReference>
<evidence type="ECO:0000313" key="9">
    <source>
        <dbReference type="Proteomes" id="UP000623129"/>
    </source>
</evidence>
<keyword evidence="5" id="KW-0234">DNA repair</keyword>
<reference evidence="8" key="1">
    <citation type="submission" date="2020-01" db="EMBL/GenBank/DDBJ databases">
        <title>Genome sequence of Kobresia littledalei, the first chromosome-level genome in the family Cyperaceae.</title>
        <authorList>
            <person name="Qu G."/>
        </authorList>
    </citation>
    <scope>NUCLEOTIDE SEQUENCE</scope>
    <source>
        <strain evidence="8">C.B.Clarke</strain>
        <tissue evidence="8">Leaf</tissue>
    </source>
</reference>
<accession>A0A833QRN7</accession>
<evidence type="ECO:0000256" key="4">
    <source>
        <dbReference type="ARBA" id="ARBA00022833"/>
    </source>
</evidence>
<evidence type="ECO:0000313" key="8">
    <source>
        <dbReference type="EMBL" id="KAF3324182.1"/>
    </source>
</evidence>
<dbReference type="InterPro" id="IPR036339">
    <property type="entry name" value="PUB-like_dom_sf"/>
</dbReference>
<dbReference type="InterPro" id="IPR029071">
    <property type="entry name" value="Ubiquitin-like_domsf"/>
</dbReference>
<dbReference type="Proteomes" id="UP000623129">
    <property type="component" value="Unassembled WGS sequence"/>
</dbReference>
<dbReference type="GO" id="GO:0006281">
    <property type="term" value="P:DNA repair"/>
    <property type="evidence" value="ECO:0007669"/>
    <property type="project" value="UniProtKB-KW"/>
</dbReference>
<evidence type="ECO:0000259" key="7">
    <source>
        <dbReference type="SMART" id="SM00734"/>
    </source>
</evidence>
<feature type="compositionally biased region" description="Basic and acidic residues" evidence="6">
    <location>
        <begin position="132"/>
        <end position="144"/>
    </location>
</feature>
<gene>
    <name evidence="8" type="ORF">FCM35_KLT11649</name>
</gene>
<dbReference type="PANTHER" id="PTHR47694">
    <property type="entry name" value="PLANT UBX DOMAIN-CONTAINING PROTEIN 2"/>
    <property type="match status" value="1"/>
</dbReference>
<keyword evidence="1" id="KW-0479">Metal-binding</keyword>
<dbReference type="PANTHER" id="PTHR47694:SF1">
    <property type="entry name" value="PLANT UBX DOMAIN-CONTAINING PROTEIN 2"/>
    <property type="match status" value="1"/>
</dbReference>
<feature type="region of interest" description="Disordered" evidence="6">
    <location>
        <begin position="117"/>
        <end position="146"/>
    </location>
</feature>
<evidence type="ECO:0000256" key="5">
    <source>
        <dbReference type="ARBA" id="ARBA00023204"/>
    </source>
</evidence>
<keyword evidence="9" id="KW-1185">Reference proteome</keyword>
<dbReference type="EMBL" id="SWLB01000022">
    <property type="protein sequence ID" value="KAF3324182.1"/>
    <property type="molecule type" value="Genomic_DNA"/>
</dbReference>
<evidence type="ECO:0000256" key="6">
    <source>
        <dbReference type="SAM" id="MobiDB-lite"/>
    </source>
</evidence>
<dbReference type="OrthoDB" id="49605at2759"/>
<proteinExistence type="predicted"/>
<dbReference type="Gene3D" id="1.20.58.2190">
    <property type="match status" value="1"/>
</dbReference>
<dbReference type="InterPro" id="IPR018997">
    <property type="entry name" value="PUB_domain"/>
</dbReference>
<evidence type="ECO:0000256" key="3">
    <source>
        <dbReference type="ARBA" id="ARBA00022771"/>
    </source>
</evidence>
<keyword evidence="4" id="KW-0862">Zinc</keyword>
<dbReference type="Gene3D" id="3.30.160.60">
    <property type="entry name" value="Classic Zinc Finger"/>
    <property type="match status" value="1"/>
</dbReference>